<name>A0ABT8ZT13_9SPHN</name>
<protein>
    <submittedName>
        <fullName evidence="6">Recombinase family protein</fullName>
    </submittedName>
</protein>
<dbReference type="PROSITE" id="PS00397">
    <property type="entry name" value="RECOMBINASES_1"/>
    <property type="match status" value="1"/>
</dbReference>
<evidence type="ECO:0000259" key="5">
    <source>
        <dbReference type="PROSITE" id="PS51736"/>
    </source>
</evidence>
<dbReference type="Pfam" id="PF00239">
    <property type="entry name" value="Resolvase"/>
    <property type="match status" value="1"/>
</dbReference>
<reference evidence="6" key="1">
    <citation type="submission" date="2023-07" db="EMBL/GenBank/DDBJ databases">
        <title>Bacterial whole genome sequence for Sphingobium sp. HBC34.</title>
        <authorList>
            <person name="Le V."/>
            <person name="Ko S.-R."/>
            <person name="Ahn C.-Y."/>
            <person name="Oh H.-M."/>
        </authorList>
    </citation>
    <scope>NUCLEOTIDE SEQUENCE</scope>
    <source>
        <strain evidence="6">HBC34</strain>
    </source>
</reference>
<comment type="caution">
    <text evidence="6">The sequence shown here is derived from an EMBL/GenBank/DDBJ whole genome shotgun (WGS) entry which is preliminary data.</text>
</comment>
<organism evidence="6 7">
    <name type="scientific">Sphingobium cyanobacteriorum</name>
    <dbReference type="NCBI Taxonomy" id="3063954"/>
    <lineage>
        <taxon>Bacteria</taxon>
        <taxon>Pseudomonadati</taxon>
        <taxon>Pseudomonadota</taxon>
        <taxon>Alphaproteobacteria</taxon>
        <taxon>Sphingomonadales</taxon>
        <taxon>Sphingomonadaceae</taxon>
        <taxon>Sphingobium</taxon>
    </lineage>
</organism>
<evidence type="ECO:0000313" key="6">
    <source>
        <dbReference type="EMBL" id="MDO7837633.1"/>
    </source>
</evidence>
<evidence type="ECO:0000313" key="7">
    <source>
        <dbReference type="Proteomes" id="UP001176471"/>
    </source>
</evidence>
<dbReference type="EMBL" id="JAUQOM010000060">
    <property type="protein sequence ID" value="MDO7837633.1"/>
    <property type="molecule type" value="Genomic_DNA"/>
</dbReference>
<keyword evidence="3" id="KW-0233">DNA recombination</keyword>
<evidence type="ECO:0000256" key="3">
    <source>
        <dbReference type="ARBA" id="ARBA00023172"/>
    </source>
</evidence>
<dbReference type="SUPFAM" id="SSF53041">
    <property type="entry name" value="Resolvase-like"/>
    <property type="match status" value="1"/>
</dbReference>
<keyword evidence="1" id="KW-0229">DNA integration</keyword>
<gene>
    <name evidence="6" type="ORF">Q4610_21625</name>
</gene>
<dbReference type="InterPro" id="IPR006118">
    <property type="entry name" value="Recombinase_CS"/>
</dbReference>
<dbReference type="InterPro" id="IPR006119">
    <property type="entry name" value="Resolv_N"/>
</dbReference>
<dbReference type="InterPro" id="IPR036162">
    <property type="entry name" value="Resolvase-like_N_sf"/>
</dbReference>
<proteinExistence type="predicted"/>
<evidence type="ECO:0000256" key="1">
    <source>
        <dbReference type="ARBA" id="ARBA00022908"/>
    </source>
</evidence>
<evidence type="ECO:0000256" key="2">
    <source>
        <dbReference type="ARBA" id="ARBA00023125"/>
    </source>
</evidence>
<sequence>MGYARVSTDEQDTAAQHDALRAQGCTLILGVTSRFVRQTTISRT</sequence>
<feature type="domain" description="Resolvase/invertase-type recombinase catalytic" evidence="5">
    <location>
        <begin position="1"/>
        <end position="44"/>
    </location>
</feature>
<accession>A0ABT8ZT13</accession>
<keyword evidence="2" id="KW-0238">DNA-binding</keyword>
<dbReference type="PROSITE" id="PS51736">
    <property type="entry name" value="RECOMBINASES_3"/>
    <property type="match status" value="1"/>
</dbReference>
<evidence type="ECO:0000256" key="4">
    <source>
        <dbReference type="PROSITE-ProRule" id="PRU10137"/>
    </source>
</evidence>
<dbReference type="Proteomes" id="UP001176471">
    <property type="component" value="Unassembled WGS sequence"/>
</dbReference>
<dbReference type="Gene3D" id="3.40.50.1390">
    <property type="entry name" value="Resolvase, N-terminal catalytic domain"/>
    <property type="match status" value="1"/>
</dbReference>
<keyword evidence="7" id="KW-1185">Reference proteome</keyword>
<feature type="active site" description="O-(5'-phospho-DNA)-serine intermediate" evidence="4">
    <location>
        <position position="7"/>
    </location>
</feature>